<reference evidence="3 4" key="1">
    <citation type="submission" date="2016-10" db="EMBL/GenBank/DDBJ databases">
        <title>Genome sequencing of Aspergillus oryzae BCC7051.</title>
        <authorList>
            <person name="Thammarongtham C."/>
            <person name="Vorapreeda T."/>
            <person name="Nookaew I."/>
            <person name="Srisuk T."/>
            <person name="Land M."/>
            <person name="Jeennor S."/>
            <person name="Laoteng K."/>
        </authorList>
    </citation>
    <scope>NUCLEOTIDE SEQUENCE [LARGE SCALE GENOMIC DNA]</scope>
    <source>
        <strain evidence="3 4">BCC7051</strain>
    </source>
</reference>
<feature type="region of interest" description="Disordered" evidence="1">
    <location>
        <begin position="46"/>
        <end position="84"/>
    </location>
</feature>
<comment type="caution">
    <text evidence="3">The sequence shown here is derived from an EMBL/GenBank/DDBJ whole genome shotgun (WGS) entry which is preliminary data.</text>
</comment>
<dbReference type="Proteomes" id="UP001165205">
    <property type="component" value="Unassembled WGS sequence"/>
</dbReference>
<accession>A0A1S9DUE4</accession>
<proteinExistence type="predicted"/>
<evidence type="ECO:0000256" key="1">
    <source>
        <dbReference type="SAM" id="MobiDB-lite"/>
    </source>
</evidence>
<feature type="compositionally biased region" description="Polar residues" evidence="1">
    <location>
        <begin position="600"/>
        <end position="609"/>
    </location>
</feature>
<sequence>MEEPEYKSRLTGSTASPREESDLCLYVPTHEQPSTVEAAHLFHRNSDHTETSSTHGDTHVLAQDCGYNSSASSTERSSSDFLGGDLDYEELRDVNSRASSRSSISSIPASVLTNPISRVKSAVVRRSQQDMLSPSWGDHNENEHGEMEEQLRLTPTVRKHHSAFRKSSSVRALQMHTEDEGDGEYLTPPKRRGGHRMSDGSSQLKRSPYYSPTGLVAKQKSKKDYPLVLLHCNLLPPSLPIPGLVDYPDQKILREVLPSEYWKRWKLLEEKIGSVVLRERGVLISHPEDMYDLLEERLLESLELQRPRFDHGHFLGHEEADTDRDSQSMAEESATDDEQGEQCLDCGGRVVRHSETGRKWEIRVFAANGLMRAGAWAAAWREMEKVDVEVGLWLPSEVRRELEKRLLEGELSRPSNRLQAPQLKELVNDKFTKVHTDPAHSQASLLEVDRPKLLTARRVERSRLSPAPEKTAPQEHHRQSGRPSYPRSPAAEIELQTLLVNYIRVLASDRRNVAIALLTVLVVFFALNTRPTATPAHVQPFPPDMLEMVSRSTISPLQHSSAIWENPTWSMNKDVTTSEVRAAAVSAAHQHLPTTPPSQPMSSDSTTLQYGDASEVGLAKPEKPSSEAEAHFEGTTTVASRGVAEKSSSSAWPLNPAPAVHPALSEAHTDHTELTETAQPVGEALKNGGEVSSAILVI</sequence>
<dbReference type="Proteomes" id="UP000190312">
    <property type="component" value="Unassembled WGS sequence"/>
</dbReference>
<feature type="region of interest" description="Disordered" evidence="1">
    <location>
        <begin position="457"/>
        <end position="488"/>
    </location>
</feature>
<feature type="compositionally biased region" description="Basic and acidic residues" evidence="1">
    <location>
        <begin position="620"/>
        <end position="632"/>
    </location>
</feature>
<feature type="region of interest" description="Disordered" evidence="1">
    <location>
        <begin position="1"/>
        <end position="21"/>
    </location>
</feature>
<dbReference type="EMBL" id="BSYA01000018">
    <property type="protein sequence ID" value="GMG25369.1"/>
    <property type="molecule type" value="Genomic_DNA"/>
</dbReference>
<organism evidence="3 4">
    <name type="scientific">Aspergillus oryzae</name>
    <name type="common">Yellow koji mold</name>
    <dbReference type="NCBI Taxonomy" id="5062"/>
    <lineage>
        <taxon>Eukaryota</taxon>
        <taxon>Fungi</taxon>
        <taxon>Dikarya</taxon>
        <taxon>Ascomycota</taxon>
        <taxon>Pezizomycotina</taxon>
        <taxon>Eurotiomycetes</taxon>
        <taxon>Eurotiomycetidae</taxon>
        <taxon>Eurotiales</taxon>
        <taxon>Aspergillaceae</taxon>
        <taxon>Aspergillus</taxon>
        <taxon>Aspergillus subgen. Circumdati</taxon>
    </lineage>
</organism>
<feature type="region of interest" description="Disordered" evidence="1">
    <location>
        <begin position="315"/>
        <end position="342"/>
    </location>
</feature>
<dbReference type="AlphaFoldDB" id="A0A1S9DUE4"/>
<gene>
    <name evidence="2" type="ORF">Aory04_000242500</name>
    <name evidence="3" type="ORF">OAory_01004030</name>
</gene>
<evidence type="ECO:0000313" key="2">
    <source>
        <dbReference type="EMBL" id="GMG25369.1"/>
    </source>
</evidence>
<evidence type="ECO:0000313" key="3">
    <source>
        <dbReference type="EMBL" id="OOO12654.1"/>
    </source>
</evidence>
<reference evidence="2" key="2">
    <citation type="submission" date="2023-04" db="EMBL/GenBank/DDBJ databases">
        <title>Aspergillus oryzae NBRC 4228.</title>
        <authorList>
            <person name="Ichikawa N."/>
            <person name="Sato H."/>
            <person name="Tonouchi N."/>
        </authorList>
    </citation>
    <scope>NUCLEOTIDE SEQUENCE</scope>
    <source>
        <strain evidence="2">NBRC 4228</strain>
    </source>
</reference>
<feature type="compositionally biased region" description="Basic and acidic residues" evidence="1">
    <location>
        <begin position="315"/>
        <end position="326"/>
    </location>
</feature>
<dbReference type="OrthoDB" id="5369448at2759"/>
<dbReference type="EMBL" id="MKZY01000002">
    <property type="protein sequence ID" value="OOO12654.1"/>
    <property type="molecule type" value="Genomic_DNA"/>
</dbReference>
<name>A0A1S9DUE4_ASPOZ</name>
<feature type="region of interest" description="Disordered" evidence="1">
    <location>
        <begin position="125"/>
        <end position="212"/>
    </location>
</feature>
<evidence type="ECO:0000313" key="4">
    <source>
        <dbReference type="Proteomes" id="UP000190312"/>
    </source>
</evidence>
<feature type="region of interest" description="Disordered" evidence="1">
    <location>
        <begin position="588"/>
        <end position="661"/>
    </location>
</feature>
<feature type="compositionally biased region" description="Basic and acidic residues" evidence="1">
    <location>
        <begin position="138"/>
        <end position="151"/>
    </location>
</feature>
<protein>
    <submittedName>
        <fullName evidence="2">Unnamed protein product</fullName>
    </submittedName>
</protein>